<accession>A0A1F7F7K7</accession>
<evidence type="ECO:0000313" key="4">
    <source>
        <dbReference type="EMBL" id="OGK02486.1"/>
    </source>
</evidence>
<dbReference type="InterPro" id="IPR000700">
    <property type="entry name" value="PAS-assoc_C"/>
</dbReference>
<evidence type="ECO:0000259" key="2">
    <source>
        <dbReference type="PROSITE" id="PS50112"/>
    </source>
</evidence>
<reference evidence="4 5" key="1">
    <citation type="journal article" date="2016" name="Nat. Commun.">
        <title>Thousands of microbial genomes shed light on interconnected biogeochemical processes in an aquifer system.</title>
        <authorList>
            <person name="Anantharaman K."/>
            <person name="Brown C.T."/>
            <person name="Hug L.A."/>
            <person name="Sharon I."/>
            <person name="Castelle C.J."/>
            <person name="Probst A.J."/>
            <person name="Thomas B.C."/>
            <person name="Singh A."/>
            <person name="Wilkins M.J."/>
            <person name="Karaoz U."/>
            <person name="Brodie E.L."/>
            <person name="Williams K.H."/>
            <person name="Hubbard S.S."/>
            <person name="Banfield J.F."/>
        </authorList>
    </citation>
    <scope>NUCLEOTIDE SEQUENCE [LARGE SCALE GENOMIC DNA]</scope>
</reference>
<dbReference type="PANTHER" id="PTHR43156">
    <property type="entry name" value="STAGE II SPORULATION PROTEIN E-RELATED"/>
    <property type="match status" value="1"/>
</dbReference>
<dbReference type="SUPFAM" id="SSF55785">
    <property type="entry name" value="PYP-like sensor domain (PAS domain)"/>
    <property type="match status" value="1"/>
</dbReference>
<dbReference type="CDD" id="cd00130">
    <property type="entry name" value="PAS"/>
    <property type="match status" value="1"/>
</dbReference>
<dbReference type="InterPro" id="IPR035965">
    <property type="entry name" value="PAS-like_dom_sf"/>
</dbReference>
<protein>
    <recommendedName>
        <fullName evidence="6">PAC domain-containing protein</fullName>
    </recommendedName>
</protein>
<dbReference type="InterPro" id="IPR001932">
    <property type="entry name" value="PPM-type_phosphatase-like_dom"/>
</dbReference>
<dbReference type="NCBIfam" id="TIGR00229">
    <property type="entry name" value="sensory_box"/>
    <property type="match status" value="1"/>
</dbReference>
<dbReference type="SUPFAM" id="SSF81606">
    <property type="entry name" value="PP2C-like"/>
    <property type="match status" value="1"/>
</dbReference>
<feature type="domain" description="PAS" evidence="2">
    <location>
        <begin position="12"/>
        <end position="53"/>
    </location>
</feature>
<dbReference type="GO" id="GO:0016791">
    <property type="term" value="F:phosphatase activity"/>
    <property type="evidence" value="ECO:0007669"/>
    <property type="project" value="TreeGrafter"/>
</dbReference>
<keyword evidence="1" id="KW-0378">Hydrolase</keyword>
<dbReference type="InterPro" id="IPR036457">
    <property type="entry name" value="PPM-type-like_dom_sf"/>
</dbReference>
<dbReference type="Gene3D" id="3.60.40.10">
    <property type="entry name" value="PPM-type phosphatase domain"/>
    <property type="match status" value="1"/>
</dbReference>
<dbReference type="Pfam" id="PF08448">
    <property type="entry name" value="PAS_4"/>
    <property type="match status" value="1"/>
</dbReference>
<dbReference type="Gene3D" id="3.30.450.20">
    <property type="entry name" value="PAS domain"/>
    <property type="match status" value="1"/>
</dbReference>
<dbReference type="PANTHER" id="PTHR43156:SF2">
    <property type="entry name" value="STAGE II SPORULATION PROTEIN E"/>
    <property type="match status" value="1"/>
</dbReference>
<comment type="caution">
    <text evidence="4">The sequence shown here is derived from an EMBL/GenBank/DDBJ whole genome shotgun (WGS) entry which is preliminary data.</text>
</comment>
<organism evidence="4 5">
    <name type="scientific">Candidatus Raymondbacteria bacterium RIFOXYD12_FULL_49_13</name>
    <dbReference type="NCBI Taxonomy" id="1817890"/>
    <lineage>
        <taxon>Bacteria</taxon>
        <taxon>Raymondiibacteriota</taxon>
    </lineage>
</organism>
<name>A0A1F7F7K7_UNCRA</name>
<evidence type="ECO:0000313" key="5">
    <source>
        <dbReference type="Proteomes" id="UP000179243"/>
    </source>
</evidence>
<dbReference type="Proteomes" id="UP000179243">
    <property type="component" value="Unassembled WGS sequence"/>
</dbReference>
<dbReference type="EMBL" id="MFYX01000107">
    <property type="protein sequence ID" value="OGK02486.1"/>
    <property type="molecule type" value="Genomic_DNA"/>
</dbReference>
<dbReference type="Pfam" id="PF07228">
    <property type="entry name" value="SpoIIE"/>
    <property type="match status" value="1"/>
</dbReference>
<dbReference type="PROSITE" id="PS50113">
    <property type="entry name" value="PAC"/>
    <property type="match status" value="1"/>
</dbReference>
<evidence type="ECO:0008006" key="6">
    <source>
        <dbReference type="Google" id="ProtNLM"/>
    </source>
</evidence>
<dbReference type="InterPro" id="IPR000014">
    <property type="entry name" value="PAS"/>
</dbReference>
<dbReference type="AlphaFoldDB" id="A0A1F7F7K7"/>
<dbReference type="PROSITE" id="PS50112">
    <property type="entry name" value="PAS"/>
    <property type="match status" value="1"/>
</dbReference>
<proteinExistence type="predicted"/>
<sequence>MGKKSRKNVFTPEQLLSSLMDNIPDHIYFKDAQSRFIRTNRAQARFLGLAKPEDAIGKTDHDFFAHADEALADEQNILRSGKPLVGKIERVRYGKGPIVSVSTTKAPITDSTGKAIGIVGITRDINDRMLEEERLKSAQEELENTVRTIDMELNIARNIQESMLPERLDQIDEVKVAALYIPCSTIGGDLYDVIQIDEDRIALLILDVMGHGIPAALIAAMAKVSFTKHIARGLKPRTVLREVNDELIAHLKNERFLTVFLGIVDKARKEFVFARASHPPALLLRKRRRTVVRLSGKGIFIGFAPRYKYEEERVPLESGDIILLYTDGLVECRNKGGVFYGLKRLERLLLKHRDAPVDELVKRIREAHVEFMGDVPPSDDIAVLIATLE</sequence>
<dbReference type="InterPro" id="IPR013656">
    <property type="entry name" value="PAS_4"/>
</dbReference>
<feature type="domain" description="PAC" evidence="3">
    <location>
        <begin position="84"/>
        <end position="137"/>
    </location>
</feature>
<evidence type="ECO:0000256" key="1">
    <source>
        <dbReference type="ARBA" id="ARBA00022801"/>
    </source>
</evidence>
<dbReference type="SMART" id="SM00331">
    <property type="entry name" value="PP2C_SIG"/>
    <property type="match status" value="1"/>
</dbReference>
<gene>
    <name evidence="4" type="ORF">A2519_12155</name>
</gene>
<evidence type="ECO:0000259" key="3">
    <source>
        <dbReference type="PROSITE" id="PS50113"/>
    </source>
</evidence>
<dbReference type="InterPro" id="IPR052016">
    <property type="entry name" value="Bact_Sigma-Reg"/>
</dbReference>